<dbReference type="Proteomes" id="UP000540989">
    <property type="component" value="Unassembled WGS sequence"/>
</dbReference>
<evidence type="ECO:0000259" key="3">
    <source>
        <dbReference type="Pfam" id="PF00881"/>
    </source>
</evidence>
<evidence type="ECO:0000256" key="2">
    <source>
        <dbReference type="ARBA" id="ARBA00023002"/>
    </source>
</evidence>
<dbReference type="SUPFAM" id="SSF55469">
    <property type="entry name" value="FMN-dependent nitroreductase-like"/>
    <property type="match status" value="1"/>
</dbReference>
<gene>
    <name evidence="4" type="ORF">HDF16_004108</name>
</gene>
<organism evidence="4 5">
    <name type="scientific">Granulicella aggregans</name>
    <dbReference type="NCBI Taxonomy" id="474949"/>
    <lineage>
        <taxon>Bacteria</taxon>
        <taxon>Pseudomonadati</taxon>
        <taxon>Acidobacteriota</taxon>
        <taxon>Terriglobia</taxon>
        <taxon>Terriglobales</taxon>
        <taxon>Acidobacteriaceae</taxon>
        <taxon>Granulicella</taxon>
    </lineage>
</organism>
<dbReference type="CDD" id="cd02138">
    <property type="entry name" value="TdsD-like"/>
    <property type="match status" value="1"/>
</dbReference>
<reference evidence="4 5" key="1">
    <citation type="submission" date="2020-08" db="EMBL/GenBank/DDBJ databases">
        <title>Genomic Encyclopedia of Type Strains, Phase IV (KMG-V): Genome sequencing to study the core and pangenomes of soil and plant-associated prokaryotes.</title>
        <authorList>
            <person name="Whitman W."/>
        </authorList>
    </citation>
    <scope>NUCLEOTIDE SEQUENCE [LARGE SCALE GENOMIC DNA]</scope>
    <source>
        <strain evidence="4 5">M8UP14</strain>
    </source>
</reference>
<keyword evidence="2" id="KW-0560">Oxidoreductase</keyword>
<accession>A0A7W7ZG96</accession>
<dbReference type="Gene3D" id="3.40.109.10">
    <property type="entry name" value="NADH Oxidase"/>
    <property type="match status" value="1"/>
</dbReference>
<dbReference type="InterPro" id="IPR029479">
    <property type="entry name" value="Nitroreductase"/>
</dbReference>
<dbReference type="GO" id="GO:0016491">
    <property type="term" value="F:oxidoreductase activity"/>
    <property type="evidence" value="ECO:0007669"/>
    <property type="project" value="UniProtKB-KW"/>
</dbReference>
<dbReference type="PANTHER" id="PTHR43673">
    <property type="entry name" value="NAD(P)H NITROREDUCTASE YDGI-RELATED"/>
    <property type="match status" value="1"/>
</dbReference>
<comment type="similarity">
    <text evidence="1">Belongs to the nitroreductase family.</text>
</comment>
<dbReference type="EMBL" id="JACHIP010000005">
    <property type="protein sequence ID" value="MBB5059385.1"/>
    <property type="molecule type" value="Genomic_DNA"/>
</dbReference>
<dbReference type="AlphaFoldDB" id="A0A7W7ZG96"/>
<sequence>MPNNSNLDQVKQGVATVPVEPLLLQRWSPRAFAETPVSIADLKTIFTAAAWAASSHNEQPWRFVVGRKGDATWQAIFDALMPLNQLWAKAAPVLFAACAKKTFSHNGAPNGMAEHDVGAASANIALQATALGMHTHGMAGFNRDVLREKLTIPEEFTAVACWALGYRGDPNSLQDNLRQMESAARERKLLEAFVFNTWDATAL</sequence>
<evidence type="ECO:0000313" key="5">
    <source>
        <dbReference type="Proteomes" id="UP000540989"/>
    </source>
</evidence>
<dbReference type="Pfam" id="PF00881">
    <property type="entry name" value="Nitroreductase"/>
    <property type="match status" value="1"/>
</dbReference>
<evidence type="ECO:0000256" key="1">
    <source>
        <dbReference type="ARBA" id="ARBA00007118"/>
    </source>
</evidence>
<feature type="domain" description="Nitroreductase" evidence="3">
    <location>
        <begin position="24"/>
        <end position="166"/>
    </location>
</feature>
<protein>
    <submittedName>
        <fullName evidence="4">Nitroreductase</fullName>
    </submittedName>
</protein>
<evidence type="ECO:0000313" key="4">
    <source>
        <dbReference type="EMBL" id="MBB5059385.1"/>
    </source>
</evidence>
<name>A0A7W7ZG96_9BACT</name>
<proteinExistence type="inferred from homology"/>
<keyword evidence="5" id="KW-1185">Reference proteome</keyword>
<dbReference type="RefSeq" id="WP_184220687.1">
    <property type="nucleotide sequence ID" value="NZ_JACHIP010000005.1"/>
</dbReference>
<dbReference type="InterPro" id="IPR000415">
    <property type="entry name" value="Nitroreductase-like"/>
</dbReference>
<comment type="caution">
    <text evidence="4">The sequence shown here is derived from an EMBL/GenBank/DDBJ whole genome shotgun (WGS) entry which is preliminary data.</text>
</comment>
<dbReference type="PANTHER" id="PTHR43673:SF10">
    <property type="entry name" value="NADH DEHYDROGENASE_NAD(P)H NITROREDUCTASE XCC3605-RELATED"/>
    <property type="match status" value="1"/>
</dbReference>